<proteinExistence type="predicted"/>
<keyword evidence="2" id="KW-1185">Reference proteome</keyword>
<name>A0ACC0XYQ6_9ROSI</name>
<reference evidence="2" key="1">
    <citation type="journal article" date="2023" name="G3 (Bethesda)">
        <title>Genome assembly and association tests identify interacting loci associated with vigor, precocity, and sex in interspecific pistachio rootstocks.</title>
        <authorList>
            <person name="Palmer W."/>
            <person name="Jacygrad E."/>
            <person name="Sagayaradj S."/>
            <person name="Cavanaugh K."/>
            <person name="Han R."/>
            <person name="Bertier L."/>
            <person name="Beede B."/>
            <person name="Kafkas S."/>
            <person name="Golino D."/>
            <person name="Preece J."/>
            <person name="Michelmore R."/>
        </authorList>
    </citation>
    <scope>NUCLEOTIDE SEQUENCE [LARGE SCALE GENOMIC DNA]</scope>
</reference>
<accession>A0ACC0XYQ6</accession>
<evidence type="ECO:0000313" key="2">
    <source>
        <dbReference type="Proteomes" id="UP001163603"/>
    </source>
</evidence>
<dbReference type="EMBL" id="CM047745">
    <property type="protein sequence ID" value="KAJ0025757.1"/>
    <property type="molecule type" value="Genomic_DNA"/>
</dbReference>
<evidence type="ECO:0000313" key="1">
    <source>
        <dbReference type="EMBL" id="KAJ0025757.1"/>
    </source>
</evidence>
<gene>
    <name evidence="1" type="ORF">Pint_07276</name>
</gene>
<sequence length="198" mass="22237">MPSKTSQFFKLYGYDLLLGSFAAFYVLKVPYTKVEESFNVQVLNTFGIGLHPTIYIAVFPYSAGWKKVWTPSRSFLCHTNCASVSHFVLCTRSLPNILALGVVDGSAFRFLVVRDYNLMGDLSSRFLWPHFFTVNLAYGLCLKGQLYAALNCLIFTTIVFRCDMLLLLGPLGIELLLVICCSFSGICLLIFSHYNAAY</sequence>
<protein>
    <submittedName>
        <fullName evidence="1">Uncharacterized protein</fullName>
    </submittedName>
</protein>
<organism evidence="1 2">
    <name type="scientific">Pistacia integerrima</name>
    <dbReference type="NCBI Taxonomy" id="434235"/>
    <lineage>
        <taxon>Eukaryota</taxon>
        <taxon>Viridiplantae</taxon>
        <taxon>Streptophyta</taxon>
        <taxon>Embryophyta</taxon>
        <taxon>Tracheophyta</taxon>
        <taxon>Spermatophyta</taxon>
        <taxon>Magnoliopsida</taxon>
        <taxon>eudicotyledons</taxon>
        <taxon>Gunneridae</taxon>
        <taxon>Pentapetalae</taxon>
        <taxon>rosids</taxon>
        <taxon>malvids</taxon>
        <taxon>Sapindales</taxon>
        <taxon>Anacardiaceae</taxon>
        <taxon>Pistacia</taxon>
    </lineage>
</organism>
<dbReference type="Proteomes" id="UP001163603">
    <property type="component" value="Chromosome 10"/>
</dbReference>
<comment type="caution">
    <text evidence="1">The sequence shown here is derived from an EMBL/GenBank/DDBJ whole genome shotgun (WGS) entry which is preliminary data.</text>
</comment>